<comment type="caution">
    <text evidence="5">The sequence shown here is derived from an EMBL/GenBank/DDBJ whole genome shotgun (WGS) entry which is preliminary data.</text>
</comment>
<comment type="similarity">
    <text evidence="1">Belongs to the AB hydrolase superfamily. AB hydrolase 2 family.</text>
</comment>
<dbReference type="EMBL" id="CAJNOQ010010401">
    <property type="protein sequence ID" value="CAF1250872.1"/>
    <property type="molecule type" value="Genomic_DNA"/>
</dbReference>
<dbReference type="GO" id="GO:0052689">
    <property type="term" value="F:carboxylic ester hydrolase activity"/>
    <property type="evidence" value="ECO:0007669"/>
    <property type="project" value="TreeGrafter"/>
</dbReference>
<dbReference type="GO" id="GO:0008474">
    <property type="term" value="F:palmitoyl-(protein) hydrolase activity"/>
    <property type="evidence" value="ECO:0007669"/>
    <property type="project" value="UniProtKB-EC"/>
</dbReference>
<name>A0A815A0R4_9BILA</name>
<feature type="domain" description="Phospholipase/carboxylesterase/thioesterase" evidence="4">
    <location>
        <begin position="103"/>
        <end position="255"/>
    </location>
</feature>
<dbReference type="InterPro" id="IPR050565">
    <property type="entry name" value="LYPA1-2/EST-like"/>
</dbReference>
<dbReference type="Proteomes" id="UP000681722">
    <property type="component" value="Unassembled WGS sequence"/>
</dbReference>
<evidence type="ECO:0000313" key="6">
    <source>
        <dbReference type="EMBL" id="CAF4020061.1"/>
    </source>
</evidence>
<dbReference type="PANTHER" id="PTHR10655">
    <property type="entry name" value="LYSOPHOSPHOLIPASE-RELATED"/>
    <property type="match status" value="1"/>
</dbReference>
<dbReference type="PANTHER" id="PTHR10655:SF17">
    <property type="entry name" value="LYSOPHOSPHOLIPASE-LIKE PROTEIN 1"/>
    <property type="match status" value="1"/>
</dbReference>
<gene>
    <name evidence="5" type="ORF">GPM918_LOCUS26127</name>
    <name evidence="6" type="ORF">SRO942_LOCUS26220</name>
</gene>
<keyword evidence="7" id="KW-1185">Reference proteome</keyword>
<evidence type="ECO:0000259" key="4">
    <source>
        <dbReference type="Pfam" id="PF02230"/>
    </source>
</evidence>
<keyword evidence="3" id="KW-0378">Hydrolase</keyword>
<dbReference type="EC" id="3.1.2.22" evidence="2"/>
<protein>
    <recommendedName>
        <fullName evidence="2">palmitoyl-protein hydrolase</fullName>
        <ecNumber evidence="2">3.1.2.22</ecNumber>
    </recommendedName>
</protein>
<dbReference type="Gene3D" id="3.40.50.1820">
    <property type="entry name" value="alpha/beta hydrolase"/>
    <property type="match status" value="1"/>
</dbReference>
<dbReference type="SUPFAM" id="SSF53474">
    <property type="entry name" value="alpha/beta-Hydrolases"/>
    <property type="match status" value="1"/>
</dbReference>
<sequence>MPVTESKTNYNNNVEIVQPKSKIYDSVCVILHGYGSLPHEMTFWIMIMDELSVMLPNMKFLLPYAIFQNKIHSDNSGKLDDKSNGNLNNDDFPQSENDRDRYWFEANNKYLTNPEKIYESRDYIKSLICNEIVNNKIDSSRIAIGGFSQGGTVALFTGLAFEYKLGCLFALSPPLPSDTRTFNNTIKNSVNLKTRIFLGYGDKEDKVHIDEIELMIEEVIKFNSIPHVCKKYDTLAHVMSYEELFDVANFIKKCIPQ</sequence>
<proteinExistence type="inferred from homology"/>
<dbReference type="GO" id="GO:0005737">
    <property type="term" value="C:cytoplasm"/>
    <property type="evidence" value="ECO:0007669"/>
    <property type="project" value="TreeGrafter"/>
</dbReference>
<evidence type="ECO:0000256" key="3">
    <source>
        <dbReference type="ARBA" id="ARBA00022801"/>
    </source>
</evidence>
<dbReference type="OrthoDB" id="2418081at2759"/>
<organism evidence="5 7">
    <name type="scientific">Didymodactylos carnosus</name>
    <dbReference type="NCBI Taxonomy" id="1234261"/>
    <lineage>
        <taxon>Eukaryota</taxon>
        <taxon>Metazoa</taxon>
        <taxon>Spiralia</taxon>
        <taxon>Gnathifera</taxon>
        <taxon>Rotifera</taxon>
        <taxon>Eurotatoria</taxon>
        <taxon>Bdelloidea</taxon>
        <taxon>Philodinida</taxon>
        <taxon>Philodinidae</taxon>
        <taxon>Didymodactylos</taxon>
    </lineage>
</organism>
<dbReference type="AlphaFoldDB" id="A0A815A0R4"/>
<evidence type="ECO:0000313" key="7">
    <source>
        <dbReference type="Proteomes" id="UP000663829"/>
    </source>
</evidence>
<dbReference type="Pfam" id="PF02230">
    <property type="entry name" value="Abhydrolase_2"/>
    <property type="match status" value="1"/>
</dbReference>
<evidence type="ECO:0000256" key="1">
    <source>
        <dbReference type="ARBA" id="ARBA00006499"/>
    </source>
</evidence>
<evidence type="ECO:0000313" key="5">
    <source>
        <dbReference type="EMBL" id="CAF1250872.1"/>
    </source>
</evidence>
<evidence type="ECO:0000256" key="2">
    <source>
        <dbReference type="ARBA" id="ARBA00012423"/>
    </source>
</evidence>
<dbReference type="Proteomes" id="UP000663829">
    <property type="component" value="Unassembled WGS sequence"/>
</dbReference>
<dbReference type="EMBL" id="CAJOBC010014477">
    <property type="protein sequence ID" value="CAF4020061.1"/>
    <property type="molecule type" value="Genomic_DNA"/>
</dbReference>
<dbReference type="InterPro" id="IPR029058">
    <property type="entry name" value="AB_hydrolase_fold"/>
</dbReference>
<accession>A0A815A0R4</accession>
<dbReference type="InterPro" id="IPR003140">
    <property type="entry name" value="PLipase/COase/thioEstase"/>
</dbReference>
<reference evidence="5" key="1">
    <citation type="submission" date="2021-02" db="EMBL/GenBank/DDBJ databases">
        <authorList>
            <person name="Nowell W R."/>
        </authorList>
    </citation>
    <scope>NUCLEOTIDE SEQUENCE</scope>
</reference>